<dbReference type="EMBL" id="JOWA01000104">
    <property type="protein sequence ID" value="KEZ41987.1"/>
    <property type="molecule type" value="Genomic_DNA"/>
</dbReference>
<feature type="transmembrane region" description="Helical" evidence="5">
    <location>
        <begin position="390"/>
        <end position="411"/>
    </location>
</feature>
<evidence type="ECO:0000256" key="5">
    <source>
        <dbReference type="SAM" id="Phobius"/>
    </source>
</evidence>
<evidence type="ECO:0000313" key="7">
    <source>
        <dbReference type="EMBL" id="KEZ41987.1"/>
    </source>
</evidence>
<dbReference type="Proteomes" id="UP000028545">
    <property type="component" value="Unassembled WGS sequence"/>
</dbReference>
<keyword evidence="4 5" id="KW-0472">Membrane</keyword>
<sequence length="567" mass="62564">MVWRTRPLITSIANIPNMRDDLAMDAPGTVKLIRNKTIDDGEPSTEQSCLVLIPPPTNSPNDPLNWSRVYKLWFTSILLLWAFLSNASIAWTSPAWAIWTESLNTTYVLLNYGMALLLLTCGFGVMLLQPLAIKYGRRLPYLIGSVLILAGLAFGLNMTSINFFFAYMILSGFGSAPSYSTIVTSLLDVAFLHEKGFYLGLYALVVALGNFLPPLAAGYITDSQGWEWCFRYLLIFFGISSLVVMFAAEESSFARKAYTTSQSIISESARHQGPDGAGVSSQSPDAKINADLKPSNGIPSHALSDTTSRPPPLDSRLTYFQKLTLYRPDADIPVGYWRLVFSMFELIVLPAASWVSLQLGISSFVVSLVLTTQASFFSLPPYNFKPSQLGLMYIPLLIGNLLGSFWGGYFTDWMILRLARRNDGVHEPENRLWAYVPLPFVAAGGTLLYGVGADAGLHWTLPCLGLILIGFYLSASLPVALGYALESYPEIENEIVQLSNFTRNVLGGAVTFCIQPWIDHNGGRDTTIIISVLVLVVNLTSIPFQIWGKTIRVRTTPAYYRLSGKSD</sequence>
<organism evidence="7 8">
    <name type="scientific">Pseudallescheria apiosperma</name>
    <name type="common">Scedosporium apiospermum</name>
    <dbReference type="NCBI Taxonomy" id="563466"/>
    <lineage>
        <taxon>Eukaryota</taxon>
        <taxon>Fungi</taxon>
        <taxon>Dikarya</taxon>
        <taxon>Ascomycota</taxon>
        <taxon>Pezizomycotina</taxon>
        <taxon>Sordariomycetes</taxon>
        <taxon>Hypocreomycetidae</taxon>
        <taxon>Microascales</taxon>
        <taxon>Microascaceae</taxon>
        <taxon>Scedosporium</taxon>
    </lineage>
</organism>
<keyword evidence="2 5" id="KW-0812">Transmembrane</keyword>
<dbReference type="GO" id="GO:0022857">
    <property type="term" value="F:transmembrane transporter activity"/>
    <property type="evidence" value="ECO:0007669"/>
    <property type="project" value="InterPro"/>
</dbReference>
<evidence type="ECO:0000256" key="2">
    <source>
        <dbReference type="ARBA" id="ARBA00022692"/>
    </source>
</evidence>
<feature type="transmembrane region" description="Helical" evidence="5">
    <location>
        <begin position="432"/>
        <end position="452"/>
    </location>
</feature>
<feature type="transmembrane region" description="Helical" evidence="5">
    <location>
        <begin position="464"/>
        <end position="485"/>
    </location>
</feature>
<comment type="caution">
    <text evidence="7">The sequence shown here is derived from an EMBL/GenBank/DDBJ whole genome shotgun (WGS) entry which is preliminary data.</text>
</comment>
<feature type="transmembrane region" description="Helical" evidence="5">
    <location>
        <begin position="72"/>
        <end position="92"/>
    </location>
</feature>
<feature type="transmembrane region" description="Helical" evidence="5">
    <location>
        <begin position="164"/>
        <end position="187"/>
    </location>
</feature>
<evidence type="ECO:0000313" key="8">
    <source>
        <dbReference type="Proteomes" id="UP000028545"/>
    </source>
</evidence>
<feature type="transmembrane region" description="Helical" evidence="5">
    <location>
        <begin position="232"/>
        <end position="248"/>
    </location>
</feature>
<dbReference type="AlphaFoldDB" id="A0A084G3S5"/>
<keyword evidence="3 5" id="KW-1133">Transmembrane helix</keyword>
<proteinExistence type="predicted"/>
<dbReference type="RefSeq" id="XP_016641786.1">
    <property type="nucleotide sequence ID" value="XM_016788633.1"/>
</dbReference>
<dbReference type="PANTHER" id="PTHR23502:SF34">
    <property type="entry name" value="PROTEIN HOL1"/>
    <property type="match status" value="1"/>
</dbReference>
<dbReference type="PROSITE" id="PS50850">
    <property type="entry name" value="MFS"/>
    <property type="match status" value="1"/>
</dbReference>
<feature type="transmembrane region" description="Helical" evidence="5">
    <location>
        <begin position="139"/>
        <end position="158"/>
    </location>
</feature>
<dbReference type="InterPro" id="IPR020846">
    <property type="entry name" value="MFS_dom"/>
</dbReference>
<dbReference type="HOGENOM" id="CLU_008455_13_3_1"/>
<dbReference type="SUPFAM" id="SSF103473">
    <property type="entry name" value="MFS general substrate transporter"/>
    <property type="match status" value="1"/>
</dbReference>
<feature type="transmembrane region" description="Helical" evidence="5">
    <location>
        <begin position="346"/>
        <end position="370"/>
    </location>
</feature>
<name>A0A084G3S5_PSEDA</name>
<dbReference type="InterPro" id="IPR011701">
    <property type="entry name" value="MFS"/>
</dbReference>
<dbReference type="OrthoDB" id="5215911at2759"/>
<evidence type="ECO:0000256" key="3">
    <source>
        <dbReference type="ARBA" id="ARBA00022989"/>
    </source>
</evidence>
<dbReference type="OMA" id="IDDTHEQ"/>
<dbReference type="VEuPathDB" id="FungiDB:SAPIO_CDS6565"/>
<evidence type="ECO:0000256" key="4">
    <source>
        <dbReference type="ARBA" id="ARBA00023136"/>
    </source>
</evidence>
<evidence type="ECO:0000259" key="6">
    <source>
        <dbReference type="PROSITE" id="PS50850"/>
    </source>
</evidence>
<dbReference type="Pfam" id="PF07690">
    <property type="entry name" value="MFS_1"/>
    <property type="match status" value="1"/>
</dbReference>
<dbReference type="Gene3D" id="1.20.1250.20">
    <property type="entry name" value="MFS general substrate transporter like domains"/>
    <property type="match status" value="1"/>
</dbReference>
<feature type="transmembrane region" description="Helical" evidence="5">
    <location>
        <begin position="112"/>
        <end position="132"/>
    </location>
</feature>
<feature type="domain" description="Major facilitator superfamily (MFS) profile" evidence="6">
    <location>
        <begin position="74"/>
        <end position="549"/>
    </location>
</feature>
<keyword evidence="8" id="KW-1185">Reference proteome</keyword>
<dbReference type="GO" id="GO:0005886">
    <property type="term" value="C:plasma membrane"/>
    <property type="evidence" value="ECO:0007669"/>
    <property type="project" value="TreeGrafter"/>
</dbReference>
<dbReference type="KEGG" id="sapo:SAPIO_CDS6565"/>
<evidence type="ECO:0000256" key="1">
    <source>
        <dbReference type="ARBA" id="ARBA00004141"/>
    </source>
</evidence>
<accession>A0A084G3S5</accession>
<dbReference type="InterPro" id="IPR036259">
    <property type="entry name" value="MFS_trans_sf"/>
</dbReference>
<reference evidence="7 8" key="1">
    <citation type="journal article" date="2014" name="Genome Announc.">
        <title>Draft genome sequence of the pathogenic fungus Scedosporium apiospermum.</title>
        <authorList>
            <person name="Vandeputte P."/>
            <person name="Ghamrawi S."/>
            <person name="Rechenmann M."/>
            <person name="Iltis A."/>
            <person name="Giraud S."/>
            <person name="Fleury M."/>
            <person name="Thornton C."/>
            <person name="Delhaes L."/>
            <person name="Meyer W."/>
            <person name="Papon N."/>
            <person name="Bouchara J.P."/>
        </authorList>
    </citation>
    <scope>NUCLEOTIDE SEQUENCE [LARGE SCALE GENOMIC DNA]</scope>
    <source>
        <strain evidence="7 8">IHEM 14462</strain>
    </source>
</reference>
<comment type="subcellular location">
    <subcellularLocation>
        <location evidence="1">Membrane</location>
        <topology evidence="1">Multi-pass membrane protein</topology>
    </subcellularLocation>
</comment>
<protein>
    <recommendedName>
        <fullName evidence="6">Major facilitator superfamily (MFS) profile domain-containing protein</fullName>
    </recommendedName>
</protein>
<dbReference type="GeneID" id="27725637"/>
<feature type="transmembrane region" description="Helical" evidence="5">
    <location>
        <begin position="199"/>
        <end position="220"/>
    </location>
</feature>
<dbReference type="PANTHER" id="PTHR23502">
    <property type="entry name" value="MAJOR FACILITATOR SUPERFAMILY"/>
    <property type="match status" value="1"/>
</dbReference>
<gene>
    <name evidence="7" type="ORF">SAPIO_CDS6565</name>
</gene>